<sequence>MNKRRIYFWNEPSVQSEAKYYRQYFQNDHFHLAKTDFKLQEFVYLLSRKDEFLNLNYTVLDNSFLIKSVPNLVTCSFLLIKKCIDKFNVPKFLWKDIVNKLKDLISSYYEQGLNQNKDDYDLLVYILDFFFQSSYDSVIKLNFTFAFLVVFLNSFKMLIFKDLNKDTISYQVSSFSFVALNDYSWVIKNWANSVLAKEELAIEMKRFI</sequence>
<gene>
    <name evidence="2" type="ORF">FG904_00890</name>
</gene>
<proteinExistence type="predicted"/>
<keyword evidence="1" id="KW-0472">Membrane</keyword>
<accession>A0A5B7XVQ8</accession>
<dbReference type="EMBL" id="CP040825">
    <property type="protein sequence ID" value="QCZ36574.1"/>
    <property type="molecule type" value="Genomic_DNA"/>
</dbReference>
<keyword evidence="1" id="KW-1133">Transmembrane helix</keyword>
<evidence type="ECO:0000313" key="2">
    <source>
        <dbReference type="EMBL" id="QCZ36574.1"/>
    </source>
</evidence>
<evidence type="ECO:0000256" key="1">
    <source>
        <dbReference type="SAM" id="Phobius"/>
    </source>
</evidence>
<name>A0A5B7XVQ8_9MOLU</name>
<evidence type="ECO:0000313" key="3">
    <source>
        <dbReference type="Proteomes" id="UP000305457"/>
    </source>
</evidence>
<organism evidence="2 3">
    <name type="scientific">Mycoplasma nasistruthionis</name>
    <dbReference type="NCBI Taxonomy" id="353852"/>
    <lineage>
        <taxon>Bacteria</taxon>
        <taxon>Bacillati</taxon>
        <taxon>Mycoplasmatota</taxon>
        <taxon>Mollicutes</taxon>
        <taxon>Mycoplasmataceae</taxon>
        <taxon>Mycoplasma</taxon>
    </lineage>
</organism>
<dbReference type="AlphaFoldDB" id="A0A5B7XVQ8"/>
<feature type="transmembrane region" description="Helical" evidence="1">
    <location>
        <begin position="141"/>
        <end position="160"/>
    </location>
</feature>
<dbReference type="RefSeq" id="WP_139592057.1">
    <property type="nucleotide sequence ID" value="NZ_CP040825.1"/>
</dbReference>
<dbReference type="KEGG" id="mnh:FG904_00890"/>
<reference evidence="2 3" key="1">
    <citation type="submission" date="2019-06" db="EMBL/GenBank/DDBJ databases">
        <title>Mycoplasma sp. 2F1A isolated from ostrich.</title>
        <authorList>
            <person name="Spergser J."/>
        </authorList>
    </citation>
    <scope>NUCLEOTIDE SEQUENCE [LARGE SCALE GENOMIC DNA]</scope>
    <source>
        <strain evidence="2 3">2F1A</strain>
    </source>
</reference>
<protein>
    <submittedName>
        <fullName evidence="2">Uncharacterized protein</fullName>
    </submittedName>
</protein>
<dbReference type="Proteomes" id="UP000305457">
    <property type="component" value="Chromosome"/>
</dbReference>
<keyword evidence="1" id="KW-0812">Transmembrane</keyword>